<reference evidence="2" key="2">
    <citation type="journal article" date="2024" name="Plant">
        <title>Genomic evolution and insights into agronomic trait innovations of Sesamum species.</title>
        <authorList>
            <person name="Miao H."/>
            <person name="Wang L."/>
            <person name="Qu L."/>
            <person name="Liu H."/>
            <person name="Sun Y."/>
            <person name="Le M."/>
            <person name="Wang Q."/>
            <person name="Wei S."/>
            <person name="Zheng Y."/>
            <person name="Lin W."/>
            <person name="Duan Y."/>
            <person name="Cao H."/>
            <person name="Xiong S."/>
            <person name="Wang X."/>
            <person name="Wei L."/>
            <person name="Li C."/>
            <person name="Ma Q."/>
            <person name="Ju M."/>
            <person name="Zhao R."/>
            <person name="Li G."/>
            <person name="Mu C."/>
            <person name="Tian Q."/>
            <person name="Mei H."/>
            <person name="Zhang T."/>
            <person name="Gao T."/>
            <person name="Zhang H."/>
        </authorList>
    </citation>
    <scope>NUCLEOTIDE SEQUENCE</scope>
    <source>
        <strain evidence="2">KEN1</strain>
    </source>
</reference>
<sequence>MEGEMRSDDEMRLEGEGISDTLPPEEESQSHRPPKRKETCKRSKVWDHFIAYTDGEEKPRPESCKKYPENIVTVVGSNQTITSFCQSMDVKESCSHMKFDQEALRQGLTRMIIMDELSFKGDDVGLLIEKCLLDLGVDKVFAITMDNASSNDTTVAYLRRRFVNWGTAILDEKYLQMRCVAHIINLIVKDGLKKLNDSIERVRPIVRCVRQSPARTRKFNGYVVEEKIKSKKSLCLDVPTRWNSVYMMLETALIFQSVFERYEIYDVDFRNDFMPGGPYGRIGLPLKDDWVMVEKFVKVLRYFYDLAN</sequence>
<feature type="compositionally biased region" description="Basic and acidic residues" evidence="1">
    <location>
        <begin position="1"/>
        <end position="15"/>
    </location>
</feature>
<dbReference type="InterPro" id="IPR012337">
    <property type="entry name" value="RNaseH-like_sf"/>
</dbReference>
<feature type="region of interest" description="Disordered" evidence="1">
    <location>
        <begin position="1"/>
        <end position="41"/>
    </location>
</feature>
<dbReference type="AlphaFoldDB" id="A0AAW2Y6B3"/>
<protein>
    <recommendedName>
        <fullName evidence="3">Transposase</fullName>
    </recommendedName>
</protein>
<organism evidence="2">
    <name type="scientific">Sesamum latifolium</name>
    <dbReference type="NCBI Taxonomy" id="2727402"/>
    <lineage>
        <taxon>Eukaryota</taxon>
        <taxon>Viridiplantae</taxon>
        <taxon>Streptophyta</taxon>
        <taxon>Embryophyta</taxon>
        <taxon>Tracheophyta</taxon>
        <taxon>Spermatophyta</taxon>
        <taxon>Magnoliopsida</taxon>
        <taxon>eudicotyledons</taxon>
        <taxon>Gunneridae</taxon>
        <taxon>Pentapetalae</taxon>
        <taxon>asterids</taxon>
        <taxon>lamiids</taxon>
        <taxon>Lamiales</taxon>
        <taxon>Pedaliaceae</taxon>
        <taxon>Sesamum</taxon>
    </lineage>
</organism>
<dbReference type="SUPFAM" id="SSF53098">
    <property type="entry name" value="Ribonuclease H-like"/>
    <property type="match status" value="1"/>
</dbReference>
<dbReference type="PANTHER" id="PTHR46481:SF7">
    <property type="entry name" value="ZINC FINGER BED DOMAIN-CONTAINING PROTEIN RICESLEEPER 2-LIKE"/>
    <property type="match status" value="1"/>
</dbReference>
<evidence type="ECO:0000256" key="1">
    <source>
        <dbReference type="SAM" id="MobiDB-lite"/>
    </source>
</evidence>
<gene>
    <name evidence="2" type="ORF">Slati_0011100</name>
</gene>
<proteinExistence type="predicted"/>
<reference evidence="2" key="1">
    <citation type="submission" date="2020-06" db="EMBL/GenBank/DDBJ databases">
        <authorList>
            <person name="Li T."/>
            <person name="Hu X."/>
            <person name="Zhang T."/>
            <person name="Song X."/>
            <person name="Zhang H."/>
            <person name="Dai N."/>
            <person name="Sheng W."/>
            <person name="Hou X."/>
            <person name="Wei L."/>
        </authorList>
    </citation>
    <scope>NUCLEOTIDE SEQUENCE</scope>
    <source>
        <strain evidence="2">KEN1</strain>
        <tissue evidence="2">Leaf</tissue>
    </source>
</reference>
<dbReference type="InterPro" id="IPR052035">
    <property type="entry name" value="ZnF_BED_domain_contain"/>
</dbReference>
<dbReference type="PANTHER" id="PTHR46481">
    <property type="entry name" value="ZINC FINGER BED DOMAIN-CONTAINING PROTEIN 4"/>
    <property type="match status" value="1"/>
</dbReference>
<evidence type="ECO:0000313" key="2">
    <source>
        <dbReference type="EMBL" id="KAL0461235.1"/>
    </source>
</evidence>
<name>A0AAW2Y6B3_9LAMI</name>
<accession>A0AAW2Y6B3</accession>
<dbReference type="EMBL" id="JACGWN010000001">
    <property type="protein sequence ID" value="KAL0461235.1"/>
    <property type="molecule type" value="Genomic_DNA"/>
</dbReference>
<evidence type="ECO:0008006" key="3">
    <source>
        <dbReference type="Google" id="ProtNLM"/>
    </source>
</evidence>
<comment type="caution">
    <text evidence="2">The sequence shown here is derived from an EMBL/GenBank/DDBJ whole genome shotgun (WGS) entry which is preliminary data.</text>
</comment>